<dbReference type="Proteomes" id="UP000320300">
    <property type="component" value="Unassembled WGS sequence"/>
</dbReference>
<feature type="chain" id="PRO_5021815913" description="DUF2911 domain-containing protein" evidence="1">
    <location>
        <begin position="25"/>
        <end position="174"/>
    </location>
</feature>
<protein>
    <recommendedName>
        <fullName evidence="4">DUF2911 domain-containing protein</fullName>
    </recommendedName>
</protein>
<reference evidence="2 3" key="1">
    <citation type="submission" date="2017-05" db="EMBL/GenBank/DDBJ databases">
        <authorList>
            <person name="Varghese N."/>
            <person name="Submissions S."/>
        </authorList>
    </citation>
    <scope>NUCLEOTIDE SEQUENCE [LARGE SCALE GENOMIC DNA]</scope>
    <source>
        <strain evidence="2 3">DSM 19036</strain>
    </source>
</reference>
<dbReference type="RefSeq" id="WP_142526753.1">
    <property type="nucleotide sequence ID" value="NZ_CBCSJO010000003.1"/>
</dbReference>
<feature type="signal peptide" evidence="1">
    <location>
        <begin position="1"/>
        <end position="24"/>
    </location>
</feature>
<keyword evidence="1" id="KW-0732">Signal</keyword>
<name>A0A521B6F3_9SPHI</name>
<evidence type="ECO:0008006" key="4">
    <source>
        <dbReference type="Google" id="ProtNLM"/>
    </source>
</evidence>
<sequence length="174" mass="18640">MTIKTIKSGVLALALVLSATTMRAQESRPSPAATATGTVNGANISISYSSPAVKGRKIFGGLLPYNEVWRAGANEATVFKTDKKVMVGKTPLEAGSYSIYVIPNEKSWKVIFNSQTGQWGTGKNGSTRVPEKDVTTIVVKTVKTPALVERLKYEVTPKGVVLAWENSSVLVPIK</sequence>
<evidence type="ECO:0000313" key="3">
    <source>
        <dbReference type="Proteomes" id="UP000320300"/>
    </source>
</evidence>
<organism evidence="2 3">
    <name type="scientific">Pedobacter westerhofensis</name>
    <dbReference type="NCBI Taxonomy" id="425512"/>
    <lineage>
        <taxon>Bacteria</taxon>
        <taxon>Pseudomonadati</taxon>
        <taxon>Bacteroidota</taxon>
        <taxon>Sphingobacteriia</taxon>
        <taxon>Sphingobacteriales</taxon>
        <taxon>Sphingobacteriaceae</taxon>
        <taxon>Pedobacter</taxon>
    </lineage>
</organism>
<keyword evidence="3" id="KW-1185">Reference proteome</keyword>
<gene>
    <name evidence="2" type="ORF">SAMN06265348_10251</name>
</gene>
<dbReference type="AlphaFoldDB" id="A0A521B6F3"/>
<dbReference type="InterPro" id="IPR021314">
    <property type="entry name" value="DUF2911"/>
</dbReference>
<dbReference type="EMBL" id="FXTN01000002">
    <property type="protein sequence ID" value="SMO42688.1"/>
    <property type="molecule type" value="Genomic_DNA"/>
</dbReference>
<dbReference type="OrthoDB" id="195456at2"/>
<evidence type="ECO:0000256" key="1">
    <source>
        <dbReference type="SAM" id="SignalP"/>
    </source>
</evidence>
<dbReference type="Pfam" id="PF11138">
    <property type="entry name" value="DUF2911"/>
    <property type="match status" value="1"/>
</dbReference>
<evidence type="ECO:0000313" key="2">
    <source>
        <dbReference type="EMBL" id="SMO42688.1"/>
    </source>
</evidence>
<proteinExistence type="predicted"/>
<accession>A0A521B6F3</accession>